<dbReference type="Proteomes" id="UP001209755">
    <property type="component" value="Unassembled WGS sequence"/>
</dbReference>
<keyword evidence="2" id="KW-1185">Reference proteome</keyword>
<reference evidence="2" key="1">
    <citation type="submission" date="2023-07" db="EMBL/GenBank/DDBJ databases">
        <title>Genome sequencing of Purple Non-Sulfur Bacteria from various extreme environments.</title>
        <authorList>
            <person name="Mayer M."/>
        </authorList>
    </citation>
    <scope>NUCLEOTIDE SEQUENCE [LARGE SCALE GENOMIC DNA]</scope>
    <source>
        <strain evidence="2">DSM 17935</strain>
    </source>
</reference>
<sequence length="124" mass="12708">MTTTVATIAAKAFDGVAAKISGVIQSCTLTRTTQGAYDPSTGSYSTTTSTDTGRGLFDTSTKIEDALPGYIAGPTEKLVWIEGLDTLTPKENDGLTVGASSYTVMHVGDIVGAGSFYAATVVNS</sequence>
<dbReference type="EMBL" id="JAOQNS010000014">
    <property type="protein sequence ID" value="MCW2309722.1"/>
    <property type="molecule type" value="Genomic_DNA"/>
</dbReference>
<proteinExistence type="predicted"/>
<accession>A0ABT3HH65</accession>
<gene>
    <name evidence="1" type="ORF">M2319_004081</name>
</gene>
<name>A0ABT3HH65_9HYPH</name>
<evidence type="ECO:0000313" key="1">
    <source>
        <dbReference type="EMBL" id="MCW2309722.1"/>
    </source>
</evidence>
<comment type="caution">
    <text evidence="1">The sequence shown here is derived from an EMBL/GenBank/DDBJ whole genome shotgun (WGS) entry which is preliminary data.</text>
</comment>
<protein>
    <submittedName>
        <fullName evidence="1">Uncharacterized protein</fullName>
    </submittedName>
</protein>
<dbReference type="RefSeq" id="WP_264603300.1">
    <property type="nucleotide sequence ID" value="NZ_JAOQNS010000014.1"/>
</dbReference>
<organism evidence="1 2">
    <name type="scientific">Rhodobium gokarnense</name>
    <dbReference type="NCBI Taxonomy" id="364296"/>
    <lineage>
        <taxon>Bacteria</taxon>
        <taxon>Pseudomonadati</taxon>
        <taxon>Pseudomonadota</taxon>
        <taxon>Alphaproteobacteria</taxon>
        <taxon>Hyphomicrobiales</taxon>
        <taxon>Rhodobiaceae</taxon>
        <taxon>Rhodobium</taxon>
    </lineage>
</organism>
<evidence type="ECO:0000313" key="2">
    <source>
        <dbReference type="Proteomes" id="UP001209755"/>
    </source>
</evidence>